<comment type="subcellular location">
    <subcellularLocation>
        <location evidence="2">Cytoplasmic vesicle</location>
        <location evidence="2">Phagosome membrane</location>
    </subcellularLocation>
    <subcellularLocation>
        <location evidence="1">Early endosome membrane</location>
    </subcellularLocation>
</comment>
<dbReference type="GO" id="GO:0007165">
    <property type="term" value="P:signal transduction"/>
    <property type="evidence" value="ECO:0007669"/>
    <property type="project" value="InterPro"/>
</dbReference>
<proteinExistence type="predicted"/>
<dbReference type="SUPFAM" id="SSF56219">
    <property type="entry name" value="DNase I-like"/>
    <property type="match status" value="1"/>
</dbReference>
<evidence type="ECO:0000313" key="7">
    <source>
        <dbReference type="EMBL" id="CAB9525107.1"/>
    </source>
</evidence>
<protein>
    <submittedName>
        <fullName evidence="7">II inositol 1,4,5-trisphosphate 5-phosphatase</fullName>
    </submittedName>
</protein>
<dbReference type="SMART" id="SM00324">
    <property type="entry name" value="RhoGAP"/>
    <property type="match status" value="1"/>
</dbReference>
<feature type="compositionally biased region" description="Low complexity" evidence="5">
    <location>
        <begin position="18"/>
        <end position="32"/>
    </location>
</feature>
<dbReference type="InterPro" id="IPR046985">
    <property type="entry name" value="IP5"/>
</dbReference>
<dbReference type="AlphaFoldDB" id="A0A9N8EPY2"/>
<evidence type="ECO:0000256" key="5">
    <source>
        <dbReference type="SAM" id="MobiDB-lite"/>
    </source>
</evidence>
<accession>A0A9N8EPY2</accession>
<keyword evidence="3" id="KW-0967">Endosome</keyword>
<evidence type="ECO:0000256" key="2">
    <source>
        <dbReference type="ARBA" id="ARBA00004580"/>
    </source>
</evidence>
<evidence type="ECO:0000259" key="6">
    <source>
        <dbReference type="PROSITE" id="PS50238"/>
    </source>
</evidence>
<dbReference type="InterPro" id="IPR000198">
    <property type="entry name" value="RhoGAP_dom"/>
</dbReference>
<sequence length="793" mass="90281">MDGHQQVPTFAVLPPPAHQQQAQQQQHYAMQAAPPPTPQPQPLQHKYSSTAWNLARKAHLDNRMLTTKTTDVETEDGRISNVEAAEKIKDAWMYKQIRARRDEFTHYRQAMLFIGSWNVNAKGKEESLDSWICADWGPNGEYAPDLVAVGFQEIVDLNAVNVAVDNKTQQRSQFWVERLMATLNSPHNTRNDPNRQYFLLQQKSMVGLLVCVFCKAPHKDRVRYINSTAVGVGVMGMLGNKGGVAVRVQFYDSTLCFLCTHLAAHRENVTGRNQDFANVFNKSLFEIGEEATREAIYSGSMSHWEIGATSVNVIDHDLIFWLGDLNYRIDESMPTDKVLEYAETGKFAEMRKLDQLNVERAHGRAFEGFEEGVIQFPPTYKYQPGTDGYDKRPEKKLRAPAWCDRILWMALEPAHVQQLTYNRSEQPNVSDHKAVYSTMKITIKDVVRPKRAAIHNELMKLLDRFENQTLPMVGLDRVNLDFGEIHYDRSKSMPIQITNTGNVVAKYRFVPKLDENTLCKPWIKVEPPYGLIIPGDQPATINVTITVDRHTAQLLNQGREVLDDILILRLENGRDYYITIKAAYARSCFGMSVDELVMYSDPIRNVPLDPIKRAEKYDPNPSNALCVPKELWRLIDAIFEKGLQEPDLFVDPGDPEDVKKIRECLDTGAPFGQYKTLSYAEALLEFFSSLSIPIVPPTLFPTLEIDSQNIQSSARRFLEELPPVHYNVLLYVISFFREALVYRERNRLTAAKLARICSNHMAPPSSGMDDSTAAQRRSGMQLIMVHLLETNSI</sequence>
<dbReference type="InterPro" id="IPR008936">
    <property type="entry name" value="Rho_GTPase_activation_prot"/>
</dbReference>
<dbReference type="InterPro" id="IPR048869">
    <property type="entry name" value="OCRL-1_2_ASH"/>
</dbReference>
<feature type="region of interest" description="Disordered" evidence="5">
    <location>
        <begin position="15"/>
        <end position="45"/>
    </location>
</feature>
<name>A0A9N8EPY2_9STRA</name>
<feature type="domain" description="Rho-GAP" evidence="6">
    <location>
        <begin position="606"/>
        <end position="793"/>
    </location>
</feature>
<dbReference type="GO" id="GO:0004439">
    <property type="term" value="F:phosphatidylinositol-4,5-bisphosphate 5-phosphatase activity"/>
    <property type="evidence" value="ECO:0007669"/>
    <property type="project" value="TreeGrafter"/>
</dbReference>
<dbReference type="InterPro" id="IPR013783">
    <property type="entry name" value="Ig-like_fold"/>
</dbReference>
<dbReference type="SMART" id="SM00128">
    <property type="entry name" value="IPPc"/>
    <property type="match status" value="1"/>
</dbReference>
<dbReference type="InterPro" id="IPR036691">
    <property type="entry name" value="Endo/exonu/phosph_ase_sf"/>
</dbReference>
<dbReference type="SUPFAM" id="SSF48350">
    <property type="entry name" value="GTPase activation domain, GAP"/>
    <property type="match status" value="1"/>
</dbReference>
<dbReference type="EMBL" id="CAICTM010001629">
    <property type="protein sequence ID" value="CAB9525107.1"/>
    <property type="molecule type" value="Genomic_DNA"/>
</dbReference>
<dbReference type="GO" id="GO:0031901">
    <property type="term" value="C:early endosome membrane"/>
    <property type="evidence" value="ECO:0007669"/>
    <property type="project" value="UniProtKB-SubCell"/>
</dbReference>
<dbReference type="InterPro" id="IPR000300">
    <property type="entry name" value="IPPc"/>
</dbReference>
<dbReference type="Gene3D" id="3.60.10.10">
    <property type="entry name" value="Endonuclease/exonuclease/phosphatase"/>
    <property type="match status" value="1"/>
</dbReference>
<dbReference type="PANTHER" id="PTHR11200:SF300">
    <property type="entry name" value="TYPE II INOSITOL 1,4,5-TRISPHOSPHATE 5-PHOSPHATASE"/>
    <property type="match status" value="1"/>
</dbReference>
<gene>
    <name evidence="7" type="ORF">SEMRO_1631_G287220.1</name>
</gene>
<dbReference type="Gene3D" id="2.60.40.10">
    <property type="entry name" value="Immunoglobulins"/>
    <property type="match status" value="1"/>
</dbReference>
<dbReference type="PROSITE" id="PS50238">
    <property type="entry name" value="RHOGAP"/>
    <property type="match status" value="1"/>
</dbReference>
<dbReference type="PANTHER" id="PTHR11200">
    <property type="entry name" value="INOSITOL 5-PHOSPHATASE"/>
    <property type="match status" value="1"/>
</dbReference>
<evidence type="ECO:0000256" key="1">
    <source>
        <dbReference type="ARBA" id="ARBA00004146"/>
    </source>
</evidence>
<dbReference type="GO" id="GO:0046856">
    <property type="term" value="P:phosphatidylinositol dephosphorylation"/>
    <property type="evidence" value="ECO:0007669"/>
    <property type="project" value="InterPro"/>
</dbReference>
<dbReference type="Pfam" id="PF22669">
    <property type="entry name" value="Exo_endo_phos2"/>
    <property type="match status" value="1"/>
</dbReference>
<dbReference type="Pfam" id="PF00620">
    <property type="entry name" value="RhoGAP"/>
    <property type="match status" value="1"/>
</dbReference>
<evidence type="ECO:0000256" key="4">
    <source>
        <dbReference type="ARBA" id="ARBA00023329"/>
    </source>
</evidence>
<keyword evidence="8" id="KW-1185">Reference proteome</keyword>
<evidence type="ECO:0000313" key="8">
    <source>
        <dbReference type="Proteomes" id="UP001153069"/>
    </source>
</evidence>
<evidence type="ECO:0000256" key="3">
    <source>
        <dbReference type="ARBA" id="ARBA00022753"/>
    </source>
</evidence>
<dbReference type="OrthoDB" id="7862313at2759"/>
<dbReference type="Pfam" id="PF21310">
    <property type="entry name" value="OCRL-like_ASH"/>
    <property type="match status" value="1"/>
</dbReference>
<dbReference type="Proteomes" id="UP001153069">
    <property type="component" value="Unassembled WGS sequence"/>
</dbReference>
<organism evidence="7 8">
    <name type="scientific">Seminavis robusta</name>
    <dbReference type="NCBI Taxonomy" id="568900"/>
    <lineage>
        <taxon>Eukaryota</taxon>
        <taxon>Sar</taxon>
        <taxon>Stramenopiles</taxon>
        <taxon>Ochrophyta</taxon>
        <taxon>Bacillariophyta</taxon>
        <taxon>Bacillariophyceae</taxon>
        <taxon>Bacillariophycidae</taxon>
        <taxon>Naviculales</taxon>
        <taxon>Naviculaceae</taxon>
        <taxon>Seminavis</taxon>
    </lineage>
</organism>
<reference evidence="7" key="1">
    <citation type="submission" date="2020-06" db="EMBL/GenBank/DDBJ databases">
        <authorList>
            <consortium name="Plant Systems Biology data submission"/>
        </authorList>
    </citation>
    <scope>NUCLEOTIDE SEQUENCE</scope>
    <source>
        <strain evidence="7">D6</strain>
    </source>
</reference>
<comment type="caution">
    <text evidence="7">The sequence shown here is derived from an EMBL/GenBank/DDBJ whole genome shotgun (WGS) entry which is preliminary data.</text>
</comment>
<keyword evidence="4" id="KW-0968">Cytoplasmic vesicle</keyword>
<dbReference type="GO" id="GO:0030670">
    <property type="term" value="C:phagocytic vesicle membrane"/>
    <property type="evidence" value="ECO:0007669"/>
    <property type="project" value="UniProtKB-SubCell"/>
</dbReference>
<dbReference type="Gene3D" id="1.10.555.10">
    <property type="entry name" value="Rho GTPase activation protein"/>
    <property type="match status" value="1"/>
</dbReference>